<evidence type="ECO:0000256" key="2">
    <source>
        <dbReference type="SAM" id="Phobius"/>
    </source>
</evidence>
<keyword evidence="2" id="KW-0812">Transmembrane</keyword>
<gene>
    <name evidence="3" type="ORF">BJ085DRAFT_29072</name>
</gene>
<dbReference type="AlphaFoldDB" id="A0A4P9ZYA0"/>
<feature type="transmembrane region" description="Helical" evidence="2">
    <location>
        <begin position="287"/>
        <end position="307"/>
    </location>
</feature>
<keyword evidence="2" id="KW-1133">Transmembrane helix</keyword>
<dbReference type="Proteomes" id="UP000268162">
    <property type="component" value="Unassembled WGS sequence"/>
</dbReference>
<evidence type="ECO:0000256" key="1">
    <source>
        <dbReference type="SAM" id="MobiDB-lite"/>
    </source>
</evidence>
<accession>A0A4P9ZYA0</accession>
<organism evidence="3 4">
    <name type="scientific">Dimargaris cristalligena</name>
    <dbReference type="NCBI Taxonomy" id="215637"/>
    <lineage>
        <taxon>Eukaryota</taxon>
        <taxon>Fungi</taxon>
        <taxon>Fungi incertae sedis</taxon>
        <taxon>Zoopagomycota</taxon>
        <taxon>Kickxellomycotina</taxon>
        <taxon>Dimargaritomycetes</taxon>
        <taxon>Dimargaritales</taxon>
        <taxon>Dimargaritaceae</taxon>
        <taxon>Dimargaris</taxon>
    </lineage>
</organism>
<evidence type="ECO:0000313" key="3">
    <source>
        <dbReference type="EMBL" id="RKP37902.1"/>
    </source>
</evidence>
<feature type="transmembrane region" description="Helical" evidence="2">
    <location>
        <begin position="327"/>
        <end position="349"/>
    </location>
</feature>
<feature type="compositionally biased region" description="Low complexity" evidence="1">
    <location>
        <begin position="219"/>
        <end position="233"/>
    </location>
</feature>
<name>A0A4P9ZYA0_9FUNG</name>
<sequence>MSRPVSSQSHPTTEGRSEPDSSKAPSNLNRQSYPQPNTNSPYRHHNESLDSDDSTSTPSKSWEVISNVSDHSFQEQRADALNEFGPGTLEYEIAAQYYHQSLQYEAVAPLRDLAAVNRPASHHSSLAFRESRMTEPSSQTITDHRFSHRSPPSDHSGIGDSSPESKQSSHSRTDRSRSTASPAPRRQGPDSQYYDHERNELRYTVPTRIPVQPHYHNGTSSSLSHSPQDSSTTPPRPHLVMPFPSSGSTHVTVEPKPGMMTSTTSLSSLGSFPMFSKAMYIQPDGHIPKGALCFLFGFLLFPLWWLASVWPRESEDVIDLVWKRYNRWMAGLSLIILGAVIGCAIWYSVHDM</sequence>
<keyword evidence="2" id="KW-0472">Membrane</keyword>
<feature type="compositionally biased region" description="Polar residues" evidence="1">
    <location>
        <begin position="1"/>
        <end position="12"/>
    </location>
</feature>
<feature type="region of interest" description="Disordered" evidence="1">
    <location>
        <begin position="122"/>
        <end position="196"/>
    </location>
</feature>
<feature type="region of interest" description="Disordered" evidence="1">
    <location>
        <begin position="1"/>
        <end position="79"/>
    </location>
</feature>
<keyword evidence="4" id="KW-1185">Reference proteome</keyword>
<evidence type="ECO:0000313" key="4">
    <source>
        <dbReference type="Proteomes" id="UP000268162"/>
    </source>
</evidence>
<proteinExistence type="predicted"/>
<dbReference type="EMBL" id="ML002432">
    <property type="protein sequence ID" value="RKP37902.1"/>
    <property type="molecule type" value="Genomic_DNA"/>
</dbReference>
<feature type="compositionally biased region" description="Polar residues" evidence="1">
    <location>
        <begin position="23"/>
        <end position="41"/>
    </location>
</feature>
<protein>
    <submittedName>
        <fullName evidence="3">Uncharacterized protein</fullName>
    </submittedName>
</protein>
<feature type="region of interest" description="Disordered" evidence="1">
    <location>
        <begin position="208"/>
        <end position="257"/>
    </location>
</feature>
<reference evidence="4" key="1">
    <citation type="journal article" date="2018" name="Nat. Microbiol.">
        <title>Leveraging single-cell genomics to expand the fungal tree of life.</title>
        <authorList>
            <person name="Ahrendt S.R."/>
            <person name="Quandt C.A."/>
            <person name="Ciobanu D."/>
            <person name="Clum A."/>
            <person name="Salamov A."/>
            <person name="Andreopoulos B."/>
            <person name="Cheng J.F."/>
            <person name="Woyke T."/>
            <person name="Pelin A."/>
            <person name="Henrissat B."/>
            <person name="Reynolds N.K."/>
            <person name="Benny G.L."/>
            <person name="Smith M.E."/>
            <person name="James T.Y."/>
            <person name="Grigoriev I.V."/>
        </authorList>
    </citation>
    <scope>NUCLEOTIDE SEQUENCE [LARGE SCALE GENOMIC DNA]</scope>
    <source>
        <strain evidence="4">RSA 468</strain>
    </source>
</reference>